<evidence type="ECO:0000313" key="5">
    <source>
        <dbReference type="Proteomes" id="UP000836841"/>
    </source>
</evidence>
<name>A0AAU9TA62_THLAR</name>
<evidence type="ECO:0000256" key="1">
    <source>
        <dbReference type="ARBA" id="ARBA00023054"/>
    </source>
</evidence>
<accession>A0AAU9TA62</accession>
<gene>
    <name evidence="4" type="ORF">TAV2_LOCUS25606</name>
</gene>
<dbReference type="CDD" id="cd00121">
    <property type="entry name" value="MATH"/>
    <property type="match status" value="1"/>
</dbReference>
<evidence type="ECO:0000259" key="3">
    <source>
        <dbReference type="PROSITE" id="PS50144"/>
    </source>
</evidence>
<evidence type="ECO:0000256" key="2">
    <source>
        <dbReference type="SAM" id="Coils"/>
    </source>
</evidence>
<feature type="domain" description="MATH" evidence="3">
    <location>
        <begin position="6"/>
        <end position="131"/>
    </location>
</feature>
<dbReference type="InterPro" id="IPR002083">
    <property type="entry name" value="MATH/TRAF_dom"/>
</dbReference>
<dbReference type="Pfam" id="PF05278">
    <property type="entry name" value="PEARLI-4"/>
    <property type="match status" value="1"/>
</dbReference>
<dbReference type="SUPFAM" id="SSF49599">
    <property type="entry name" value="TRAF domain-like"/>
    <property type="match status" value="1"/>
</dbReference>
<dbReference type="InterPro" id="IPR050804">
    <property type="entry name" value="MCC"/>
</dbReference>
<dbReference type="PANTHER" id="PTHR46236:SF4">
    <property type="entry name" value="MATH DOMAIN-CONTAINING PROTEIN"/>
    <property type="match status" value="1"/>
</dbReference>
<keyword evidence="5" id="KW-1185">Reference proteome</keyword>
<feature type="coiled-coil region" evidence="2">
    <location>
        <begin position="237"/>
        <end position="278"/>
    </location>
</feature>
<keyword evidence="1 2" id="KW-0175">Coiled coil</keyword>
<dbReference type="PROSITE" id="PS50144">
    <property type="entry name" value="MATH"/>
    <property type="match status" value="1"/>
</dbReference>
<dbReference type="AlphaFoldDB" id="A0AAU9TA62"/>
<dbReference type="PANTHER" id="PTHR46236">
    <property type="entry name" value="TRAF-LIKE SUPERFAMILY PROTEIN"/>
    <property type="match status" value="1"/>
</dbReference>
<reference evidence="4 5" key="1">
    <citation type="submission" date="2022-03" db="EMBL/GenBank/DDBJ databases">
        <authorList>
            <person name="Nunn A."/>
            <person name="Chopra R."/>
            <person name="Nunn A."/>
            <person name="Contreras Garrido A."/>
        </authorList>
    </citation>
    <scope>NUCLEOTIDE SEQUENCE [LARGE SCALE GENOMIC DNA]</scope>
</reference>
<sequence length="292" mass="33347">MEKQVEKNFTWVIKYPICLSYNCFSDPFLIVGCQWRLNAVLNGENLELLYQYRGVTDSQSLPSDWRKHVKLRLTIVNRLSEKLSIVTDSELYFDEKSPMHLLYPTVLPPSKLLAKDGGFLVNGEVMILVEAVAHEVISSLGVLDETVDVNGFQVLPSQVEALRRIFKRYPDFSSTFIFKNRHLKSTYMNLLLGIIETLCQAPQELSDADLKEASVAVSNVANVGFKVDWLDKMLKEVKEKKKKVDVGKASVEQMEEELQKYNQKCLDLKALVKKKKEDVSAANVRLSFDDDF</sequence>
<protein>
    <recommendedName>
        <fullName evidence="3">MATH domain-containing protein</fullName>
    </recommendedName>
</protein>
<evidence type="ECO:0000313" key="4">
    <source>
        <dbReference type="EMBL" id="CAH2080087.1"/>
    </source>
</evidence>
<dbReference type="Proteomes" id="UP000836841">
    <property type="component" value="Chromosome 7"/>
</dbReference>
<dbReference type="EMBL" id="OU466863">
    <property type="protein sequence ID" value="CAH2080087.1"/>
    <property type="molecule type" value="Genomic_DNA"/>
</dbReference>
<proteinExistence type="predicted"/>
<organism evidence="4 5">
    <name type="scientific">Thlaspi arvense</name>
    <name type="common">Field penny-cress</name>
    <dbReference type="NCBI Taxonomy" id="13288"/>
    <lineage>
        <taxon>Eukaryota</taxon>
        <taxon>Viridiplantae</taxon>
        <taxon>Streptophyta</taxon>
        <taxon>Embryophyta</taxon>
        <taxon>Tracheophyta</taxon>
        <taxon>Spermatophyta</taxon>
        <taxon>Magnoliopsida</taxon>
        <taxon>eudicotyledons</taxon>
        <taxon>Gunneridae</taxon>
        <taxon>Pentapetalae</taxon>
        <taxon>rosids</taxon>
        <taxon>malvids</taxon>
        <taxon>Brassicales</taxon>
        <taxon>Brassicaceae</taxon>
        <taxon>Thlaspideae</taxon>
        <taxon>Thlaspi</taxon>
    </lineage>
</organism>
<dbReference type="InterPro" id="IPR008974">
    <property type="entry name" value="TRAF-like"/>
</dbReference>
<dbReference type="Gene3D" id="2.60.210.10">
    <property type="entry name" value="Apoptosis, Tumor Necrosis Factor Receptor Associated Protein 2, Chain A"/>
    <property type="match status" value="1"/>
</dbReference>
<dbReference type="InterPro" id="IPR007942">
    <property type="entry name" value="PLipase-like"/>
</dbReference>